<reference evidence="10" key="1">
    <citation type="submission" date="2018-05" db="EMBL/GenBank/DDBJ databases">
        <authorList>
            <person name="Lanie J.A."/>
            <person name="Ng W.-L."/>
            <person name="Kazmierczak K.M."/>
            <person name="Andrzejewski T.M."/>
            <person name="Davidsen T.M."/>
            <person name="Wayne K.J."/>
            <person name="Tettelin H."/>
            <person name="Glass J.I."/>
            <person name="Rusch D."/>
            <person name="Podicherti R."/>
            <person name="Tsui H.-C.T."/>
            <person name="Winkler M.E."/>
        </authorList>
    </citation>
    <scope>NUCLEOTIDE SEQUENCE</scope>
</reference>
<sequence length="184" mass="19967">VGLPAAYSLSRTKSKWRQPALSLFLSPVIIPGVVLGFAVLKHIVIPLEIETWTGLAIGHVLIMLPYVIRVIVSSLSNVPIEIEEAAVSLGSTRMHAFLVIVLPNIQSGILAACLLAFITSLNDVPVTIFLTGPGVTTLPIQMLSYVEYYFDPTVSAISVLLMLLTIIIMFLIEATMGLSFFTKK</sequence>
<dbReference type="GO" id="GO:0005886">
    <property type="term" value="C:plasma membrane"/>
    <property type="evidence" value="ECO:0007669"/>
    <property type="project" value="UniProtKB-SubCell"/>
</dbReference>
<dbReference type="SUPFAM" id="SSF161098">
    <property type="entry name" value="MetI-like"/>
    <property type="match status" value="1"/>
</dbReference>
<dbReference type="PANTHER" id="PTHR43357">
    <property type="entry name" value="INNER MEMBRANE ABC TRANSPORTER PERMEASE PROTEIN YDCV"/>
    <property type="match status" value="1"/>
</dbReference>
<feature type="transmembrane region" description="Helical" evidence="8">
    <location>
        <begin position="52"/>
        <end position="75"/>
    </location>
</feature>
<feature type="domain" description="ABC transmembrane type-1" evidence="9">
    <location>
        <begin position="1"/>
        <end position="172"/>
    </location>
</feature>
<dbReference type="GO" id="GO:0055085">
    <property type="term" value="P:transmembrane transport"/>
    <property type="evidence" value="ECO:0007669"/>
    <property type="project" value="InterPro"/>
</dbReference>
<keyword evidence="4" id="KW-0997">Cell inner membrane</keyword>
<dbReference type="PANTHER" id="PTHR43357:SF4">
    <property type="entry name" value="INNER MEMBRANE ABC TRANSPORTER PERMEASE PROTEIN YDCV"/>
    <property type="match status" value="1"/>
</dbReference>
<dbReference type="InterPro" id="IPR000515">
    <property type="entry name" value="MetI-like"/>
</dbReference>
<evidence type="ECO:0000256" key="1">
    <source>
        <dbReference type="ARBA" id="ARBA00004429"/>
    </source>
</evidence>
<dbReference type="PROSITE" id="PS50928">
    <property type="entry name" value="ABC_TM1"/>
    <property type="match status" value="1"/>
</dbReference>
<dbReference type="AlphaFoldDB" id="A0A382CDJ7"/>
<evidence type="ECO:0000256" key="8">
    <source>
        <dbReference type="SAM" id="Phobius"/>
    </source>
</evidence>
<keyword evidence="7 8" id="KW-0472">Membrane</keyword>
<feature type="transmembrane region" description="Helical" evidence="8">
    <location>
        <begin position="95"/>
        <end position="117"/>
    </location>
</feature>
<evidence type="ECO:0000256" key="6">
    <source>
        <dbReference type="ARBA" id="ARBA00022989"/>
    </source>
</evidence>
<keyword evidence="5 8" id="KW-0812">Transmembrane</keyword>
<feature type="non-terminal residue" evidence="10">
    <location>
        <position position="1"/>
    </location>
</feature>
<evidence type="ECO:0000256" key="5">
    <source>
        <dbReference type="ARBA" id="ARBA00022692"/>
    </source>
</evidence>
<evidence type="ECO:0000256" key="3">
    <source>
        <dbReference type="ARBA" id="ARBA00022475"/>
    </source>
</evidence>
<dbReference type="CDD" id="cd06261">
    <property type="entry name" value="TM_PBP2"/>
    <property type="match status" value="1"/>
</dbReference>
<comment type="subcellular location">
    <subcellularLocation>
        <location evidence="1">Cell inner membrane</location>
        <topology evidence="1">Multi-pass membrane protein</topology>
    </subcellularLocation>
</comment>
<dbReference type="InterPro" id="IPR035906">
    <property type="entry name" value="MetI-like_sf"/>
</dbReference>
<gene>
    <name evidence="10" type="ORF">METZ01_LOCUS177039</name>
</gene>
<feature type="transmembrane region" description="Helical" evidence="8">
    <location>
        <begin position="124"/>
        <end position="144"/>
    </location>
</feature>
<dbReference type="EMBL" id="UINC01034012">
    <property type="protein sequence ID" value="SVB24185.1"/>
    <property type="molecule type" value="Genomic_DNA"/>
</dbReference>
<evidence type="ECO:0000256" key="2">
    <source>
        <dbReference type="ARBA" id="ARBA00022448"/>
    </source>
</evidence>
<evidence type="ECO:0000256" key="7">
    <source>
        <dbReference type="ARBA" id="ARBA00023136"/>
    </source>
</evidence>
<organism evidence="10">
    <name type="scientific">marine metagenome</name>
    <dbReference type="NCBI Taxonomy" id="408172"/>
    <lineage>
        <taxon>unclassified sequences</taxon>
        <taxon>metagenomes</taxon>
        <taxon>ecological metagenomes</taxon>
    </lineage>
</organism>
<evidence type="ECO:0000256" key="4">
    <source>
        <dbReference type="ARBA" id="ARBA00022519"/>
    </source>
</evidence>
<keyword evidence="3" id="KW-1003">Cell membrane</keyword>
<keyword evidence="2" id="KW-0813">Transport</keyword>
<keyword evidence="6 8" id="KW-1133">Transmembrane helix</keyword>
<feature type="transmembrane region" description="Helical" evidence="8">
    <location>
        <begin position="20"/>
        <end position="40"/>
    </location>
</feature>
<evidence type="ECO:0000313" key="10">
    <source>
        <dbReference type="EMBL" id="SVB24185.1"/>
    </source>
</evidence>
<feature type="transmembrane region" description="Helical" evidence="8">
    <location>
        <begin position="156"/>
        <end position="181"/>
    </location>
</feature>
<dbReference type="Gene3D" id="1.10.3720.10">
    <property type="entry name" value="MetI-like"/>
    <property type="match status" value="1"/>
</dbReference>
<name>A0A382CDJ7_9ZZZZ</name>
<proteinExistence type="predicted"/>
<protein>
    <recommendedName>
        <fullName evidence="9">ABC transmembrane type-1 domain-containing protein</fullName>
    </recommendedName>
</protein>
<accession>A0A382CDJ7</accession>
<dbReference type="Pfam" id="PF00528">
    <property type="entry name" value="BPD_transp_1"/>
    <property type="match status" value="1"/>
</dbReference>
<evidence type="ECO:0000259" key="9">
    <source>
        <dbReference type="PROSITE" id="PS50928"/>
    </source>
</evidence>